<dbReference type="AlphaFoldDB" id="A0AA38CF90"/>
<sequence>MGAPLWVEEVMGDSSVGRGGIVGKGSLSGEARGEMVSMLAEDPSVGDEGDERCSSVGEGTWE</sequence>
<name>A0AA38CF90_TAXCH</name>
<evidence type="ECO:0000313" key="2">
    <source>
        <dbReference type="EMBL" id="KAH9298980.1"/>
    </source>
</evidence>
<proteinExistence type="predicted"/>
<keyword evidence="3" id="KW-1185">Reference proteome</keyword>
<accession>A0AA38CF90</accession>
<evidence type="ECO:0000313" key="3">
    <source>
        <dbReference type="Proteomes" id="UP000824469"/>
    </source>
</evidence>
<dbReference type="EMBL" id="JAHRHJ020000010">
    <property type="protein sequence ID" value="KAH9298980.1"/>
    <property type="molecule type" value="Genomic_DNA"/>
</dbReference>
<reference evidence="2 3" key="1">
    <citation type="journal article" date="2021" name="Nat. Plants">
        <title>The Taxus genome provides insights into paclitaxel biosynthesis.</title>
        <authorList>
            <person name="Xiong X."/>
            <person name="Gou J."/>
            <person name="Liao Q."/>
            <person name="Li Y."/>
            <person name="Zhou Q."/>
            <person name="Bi G."/>
            <person name="Li C."/>
            <person name="Du R."/>
            <person name="Wang X."/>
            <person name="Sun T."/>
            <person name="Guo L."/>
            <person name="Liang H."/>
            <person name="Lu P."/>
            <person name="Wu Y."/>
            <person name="Zhang Z."/>
            <person name="Ro D.K."/>
            <person name="Shang Y."/>
            <person name="Huang S."/>
            <person name="Yan J."/>
        </authorList>
    </citation>
    <scope>NUCLEOTIDE SEQUENCE [LARGE SCALE GENOMIC DNA]</scope>
    <source>
        <strain evidence="2">Ta-2019</strain>
    </source>
</reference>
<protein>
    <submittedName>
        <fullName evidence="2">Uncharacterized protein</fullName>
    </submittedName>
</protein>
<comment type="caution">
    <text evidence="2">The sequence shown here is derived from an EMBL/GenBank/DDBJ whole genome shotgun (WGS) entry which is preliminary data.</text>
</comment>
<feature type="non-terminal residue" evidence="2">
    <location>
        <position position="62"/>
    </location>
</feature>
<dbReference type="Proteomes" id="UP000824469">
    <property type="component" value="Unassembled WGS sequence"/>
</dbReference>
<gene>
    <name evidence="2" type="ORF">KI387_030662</name>
</gene>
<feature type="region of interest" description="Disordered" evidence="1">
    <location>
        <begin position="40"/>
        <end position="62"/>
    </location>
</feature>
<evidence type="ECO:0000256" key="1">
    <source>
        <dbReference type="SAM" id="MobiDB-lite"/>
    </source>
</evidence>
<organism evidence="2 3">
    <name type="scientific">Taxus chinensis</name>
    <name type="common">Chinese yew</name>
    <name type="synonym">Taxus wallichiana var. chinensis</name>
    <dbReference type="NCBI Taxonomy" id="29808"/>
    <lineage>
        <taxon>Eukaryota</taxon>
        <taxon>Viridiplantae</taxon>
        <taxon>Streptophyta</taxon>
        <taxon>Embryophyta</taxon>
        <taxon>Tracheophyta</taxon>
        <taxon>Spermatophyta</taxon>
        <taxon>Pinopsida</taxon>
        <taxon>Pinidae</taxon>
        <taxon>Conifers II</taxon>
        <taxon>Cupressales</taxon>
        <taxon>Taxaceae</taxon>
        <taxon>Taxus</taxon>
    </lineage>
</organism>